<keyword evidence="2" id="KW-0805">Transcription regulation</keyword>
<dbReference type="InterPro" id="IPR004111">
    <property type="entry name" value="Repressor_TetR_C"/>
</dbReference>
<dbReference type="AlphaFoldDB" id="A0A1M4YS20"/>
<keyword evidence="3 5" id="KW-0238">DNA-binding</keyword>
<dbReference type="Gene3D" id="1.10.10.60">
    <property type="entry name" value="Homeodomain-like"/>
    <property type="match status" value="1"/>
</dbReference>
<dbReference type="SUPFAM" id="SSF46689">
    <property type="entry name" value="Homeodomain-like"/>
    <property type="match status" value="1"/>
</dbReference>
<dbReference type="GO" id="GO:0000976">
    <property type="term" value="F:transcription cis-regulatory region binding"/>
    <property type="evidence" value="ECO:0007669"/>
    <property type="project" value="TreeGrafter"/>
</dbReference>
<dbReference type="PANTHER" id="PTHR30055:SF151">
    <property type="entry name" value="TRANSCRIPTIONAL REGULATORY PROTEIN"/>
    <property type="match status" value="1"/>
</dbReference>
<keyword evidence="4" id="KW-0804">Transcription</keyword>
<dbReference type="InterPro" id="IPR003012">
    <property type="entry name" value="Tet_transcr_reg_TetR"/>
</dbReference>
<evidence type="ECO:0000256" key="2">
    <source>
        <dbReference type="ARBA" id="ARBA00023015"/>
    </source>
</evidence>
<dbReference type="Pfam" id="PF02909">
    <property type="entry name" value="TetR_C_1"/>
    <property type="match status" value="1"/>
</dbReference>
<evidence type="ECO:0000259" key="6">
    <source>
        <dbReference type="PROSITE" id="PS50977"/>
    </source>
</evidence>
<name>A0A1M4YS20_STRHI</name>
<proteinExistence type="predicted"/>
<dbReference type="InterPro" id="IPR036271">
    <property type="entry name" value="Tet_transcr_reg_TetR-rel_C_sf"/>
</dbReference>
<dbReference type="Gene3D" id="1.10.357.10">
    <property type="entry name" value="Tetracycline Repressor, domain 2"/>
    <property type="match status" value="1"/>
</dbReference>
<evidence type="ECO:0000256" key="1">
    <source>
        <dbReference type="ARBA" id="ARBA00022491"/>
    </source>
</evidence>
<evidence type="ECO:0000256" key="4">
    <source>
        <dbReference type="ARBA" id="ARBA00023163"/>
    </source>
</evidence>
<dbReference type="GO" id="GO:0045892">
    <property type="term" value="P:negative regulation of DNA-templated transcription"/>
    <property type="evidence" value="ECO:0007669"/>
    <property type="project" value="InterPro"/>
</dbReference>
<reference evidence="7 8" key="1">
    <citation type="submission" date="2016-11" db="EMBL/GenBank/DDBJ databases">
        <authorList>
            <person name="Jaros S."/>
            <person name="Januszkiewicz K."/>
            <person name="Wedrychowicz H."/>
        </authorList>
    </citation>
    <scope>NUCLEOTIDE SEQUENCE [LARGE SCALE GENOMIC DNA]</scope>
    <source>
        <strain evidence="7 8">DSM 44523</strain>
    </source>
</reference>
<evidence type="ECO:0000256" key="5">
    <source>
        <dbReference type="PROSITE-ProRule" id="PRU00335"/>
    </source>
</evidence>
<dbReference type="EMBL" id="FQVN01000002">
    <property type="protein sequence ID" value="SHF08437.1"/>
    <property type="molecule type" value="Genomic_DNA"/>
</dbReference>
<sequence length="201" mass="21870">MPLDRETIVNAAVDLVDEVGLDEFTTRRLADRLAVKQPALYYHFAGKTALLEAVADAILTRGHTRSLPAPGDDWRSFLLENARSFRGALLSVRDGARIHAGTRPRAEGHETAEKQIAFLCDQGFSDVEAVYALIAISRYTVGVVLEEQAEAAADPSAEAETSRAGGRIAELIDRVAAEGPDREFEYGLQALLDGLAQRRHA</sequence>
<dbReference type="InterPro" id="IPR050109">
    <property type="entry name" value="HTH-type_TetR-like_transc_reg"/>
</dbReference>
<dbReference type="RefSeq" id="WP_073480688.1">
    <property type="nucleotide sequence ID" value="NZ_FQVN01000002.1"/>
</dbReference>
<dbReference type="PANTHER" id="PTHR30055">
    <property type="entry name" value="HTH-TYPE TRANSCRIPTIONAL REGULATOR RUTR"/>
    <property type="match status" value="1"/>
</dbReference>
<keyword evidence="1" id="KW-0678">Repressor</keyword>
<evidence type="ECO:0000256" key="3">
    <source>
        <dbReference type="ARBA" id="ARBA00023125"/>
    </source>
</evidence>
<feature type="domain" description="HTH tetR-type" evidence="6">
    <location>
        <begin position="2"/>
        <end position="62"/>
    </location>
</feature>
<dbReference type="InterPro" id="IPR009057">
    <property type="entry name" value="Homeodomain-like_sf"/>
</dbReference>
<dbReference type="InterPro" id="IPR001647">
    <property type="entry name" value="HTH_TetR"/>
</dbReference>
<feature type="DNA-binding region" description="H-T-H motif" evidence="5">
    <location>
        <begin position="25"/>
        <end position="44"/>
    </location>
</feature>
<dbReference type="PRINTS" id="PR00400">
    <property type="entry name" value="TETREPRESSOR"/>
</dbReference>
<keyword evidence="8" id="KW-1185">Reference proteome</keyword>
<accession>A0A1M4YS20</accession>
<organism evidence="7 8">
    <name type="scientific">Streptoalloteichus hindustanus</name>
    <dbReference type="NCBI Taxonomy" id="2017"/>
    <lineage>
        <taxon>Bacteria</taxon>
        <taxon>Bacillati</taxon>
        <taxon>Actinomycetota</taxon>
        <taxon>Actinomycetes</taxon>
        <taxon>Pseudonocardiales</taxon>
        <taxon>Pseudonocardiaceae</taxon>
        <taxon>Streptoalloteichus</taxon>
    </lineage>
</organism>
<dbReference type="PRINTS" id="PR00455">
    <property type="entry name" value="HTHTETR"/>
</dbReference>
<evidence type="ECO:0000313" key="8">
    <source>
        <dbReference type="Proteomes" id="UP000184501"/>
    </source>
</evidence>
<gene>
    <name evidence="7" type="ORF">SAMN05444320_102458</name>
</gene>
<dbReference type="Proteomes" id="UP000184501">
    <property type="component" value="Unassembled WGS sequence"/>
</dbReference>
<dbReference type="PROSITE" id="PS50977">
    <property type="entry name" value="HTH_TETR_2"/>
    <property type="match status" value="1"/>
</dbReference>
<dbReference type="Pfam" id="PF00440">
    <property type="entry name" value="TetR_N"/>
    <property type="match status" value="1"/>
</dbReference>
<dbReference type="GO" id="GO:0003700">
    <property type="term" value="F:DNA-binding transcription factor activity"/>
    <property type="evidence" value="ECO:0007669"/>
    <property type="project" value="TreeGrafter"/>
</dbReference>
<evidence type="ECO:0000313" key="7">
    <source>
        <dbReference type="EMBL" id="SHF08437.1"/>
    </source>
</evidence>
<dbReference type="OrthoDB" id="3819648at2"/>
<dbReference type="SUPFAM" id="SSF48498">
    <property type="entry name" value="Tetracyclin repressor-like, C-terminal domain"/>
    <property type="match status" value="1"/>
</dbReference>
<protein>
    <submittedName>
        <fullName evidence="7">Transcriptional regulator, TetR family</fullName>
    </submittedName>
</protein>
<dbReference type="STRING" id="2017.SAMN05444320_102458"/>
<dbReference type="GO" id="GO:0046677">
    <property type="term" value="P:response to antibiotic"/>
    <property type="evidence" value="ECO:0007669"/>
    <property type="project" value="InterPro"/>
</dbReference>